<proteinExistence type="predicted"/>
<name>A0ABQ7XSG3_BRANA</name>
<organism evidence="1 2">
    <name type="scientific">Brassica napus</name>
    <name type="common">Rape</name>
    <dbReference type="NCBI Taxonomy" id="3708"/>
    <lineage>
        <taxon>Eukaryota</taxon>
        <taxon>Viridiplantae</taxon>
        <taxon>Streptophyta</taxon>
        <taxon>Embryophyta</taxon>
        <taxon>Tracheophyta</taxon>
        <taxon>Spermatophyta</taxon>
        <taxon>Magnoliopsida</taxon>
        <taxon>eudicotyledons</taxon>
        <taxon>Gunneridae</taxon>
        <taxon>Pentapetalae</taxon>
        <taxon>rosids</taxon>
        <taxon>malvids</taxon>
        <taxon>Brassicales</taxon>
        <taxon>Brassicaceae</taxon>
        <taxon>Brassiceae</taxon>
        <taxon>Brassica</taxon>
    </lineage>
</organism>
<evidence type="ECO:0000313" key="2">
    <source>
        <dbReference type="Proteomes" id="UP000824890"/>
    </source>
</evidence>
<evidence type="ECO:0000313" key="1">
    <source>
        <dbReference type="EMBL" id="KAH0858878.1"/>
    </source>
</evidence>
<gene>
    <name evidence="1" type="ORF">HID58_087139</name>
</gene>
<keyword evidence="2" id="KW-1185">Reference proteome</keyword>
<protein>
    <submittedName>
        <fullName evidence="1">Uncharacterized protein</fullName>
    </submittedName>
</protein>
<comment type="caution">
    <text evidence="1">The sequence shown here is derived from an EMBL/GenBank/DDBJ whole genome shotgun (WGS) entry which is preliminary data.</text>
</comment>
<reference evidence="1 2" key="1">
    <citation type="submission" date="2021-05" db="EMBL/GenBank/DDBJ databases">
        <title>Genome Assembly of Synthetic Allotetraploid Brassica napus Reveals Homoeologous Exchanges between Subgenomes.</title>
        <authorList>
            <person name="Davis J.T."/>
        </authorList>
    </citation>
    <scope>NUCLEOTIDE SEQUENCE [LARGE SCALE GENOMIC DNA]</scope>
    <source>
        <strain evidence="2">cv. Da-Ae</strain>
        <tissue evidence="1">Seedling</tissue>
    </source>
</reference>
<dbReference type="Proteomes" id="UP000824890">
    <property type="component" value="Unassembled WGS sequence"/>
</dbReference>
<dbReference type="EMBL" id="JAGKQM010000019">
    <property type="protein sequence ID" value="KAH0858878.1"/>
    <property type="molecule type" value="Genomic_DNA"/>
</dbReference>
<sequence length="302" mass="34608">MMSRPGRMYIDLQTCFNGHVFGLNEDGHVDVVVPLISMAWKWIIRKNHHVGPSKCFKGGHHCHTGMRHCPHGGDWSELAESLMEKPGTQDFSLHFWRLSGSMNRVEECMGQDPRILRGRFFARLRISWMRRFNKTRRPKLRILMLDYTSLTCASWACKSCNVFVLVSLLRLAYLMLVELLASSLDWGTFSMFVLVLRDNLVDSWYLSRIPGHATSNARIALCFSFLEDPGHVFPGSEDLEIHPSETHGSWVVWTFVQEPRDWMDFCPGTQRRDGLSSSNSEAGWTLVLEPGGCRVKPFFKPG</sequence>
<accession>A0ABQ7XSG3</accession>
<feature type="non-terminal residue" evidence="1">
    <location>
        <position position="302"/>
    </location>
</feature>